<evidence type="ECO:0000256" key="1">
    <source>
        <dbReference type="SAM" id="Coils"/>
    </source>
</evidence>
<feature type="region of interest" description="Disordered" evidence="2">
    <location>
        <begin position="252"/>
        <end position="280"/>
    </location>
</feature>
<gene>
    <name evidence="5" type="ORF">DRJ31_04705</name>
</gene>
<proteinExistence type="predicted"/>
<reference evidence="5 6" key="1">
    <citation type="submission" date="2018-06" db="EMBL/GenBank/DDBJ databases">
        <title>Extensive metabolic versatility and redundancy in microbially diverse, dynamic hydrothermal sediments.</title>
        <authorList>
            <person name="Dombrowski N."/>
            <person name="Teske A."/>
            <person name="Baker B.J."/>
        </authorList>
    </citation>
    <scope>NUCLEOTIDE SEQUENCE [LARGE SCALE GENOMIC DNA]</scope>
    <source>
        <strain evidence="5">B66_G16</strain>
    </source>
</reference>
<feature type="domain" description="Archaeal flagella protein FlaD/E" evidence="4">
    <location>
        <begin position="304"/>
        <end position="368"/>
    </location>
</feature>
<feature type="transmembrane region" description="Helical" evidence="3">
    <location>
        <begin position="7"/>
        <end position="28"/>
    </location>
</feature>
<organism evidence="5 6">
    <name type="scientific">Thermoproteota archaeon</name>
    <dbReference type="NCBI Taxonomy" id="2056631"/>
    <lineage>
        <taxon>Archaea</taxon>
        <taxon>Thermoproteota</taxon>
    </lineage>
</organism>
<feature type="compositionally biased region" description="Basic and acidic residues" evidence="2">
    <location>
        <begin position="125"/>
        <end position="145"/>
    </location>
</feature>
<protein>
    <recommendedName>
        <fullName evidence="4">Archaeal flagella protein FlaD/E domain-containing protein</fullName>
    </recommendedName>
</protein>
<evidence type="ECO:0000256" key="3">
    <source>
        <dbReference type="SAM" id="Phobius"/>
    </source>
</evidence>
<evidence type="ECO:0000256" key="2">
    <source>
        <dbReference type="SAM" id="MobiDB-lite"/>
    </source>
</evidence>
<dbReference type="AlphaFoldDB" id="A0A497EQL5"/>
<feature type="coiled-coil region" evidence="1">
    <location>
        <begin position="159"/>
        <end position="234"/>
    </location>
</feature>
<keyword evidence="3" id="KW-0472">Membrane</keyword>
<feature type="region of interest" description="Disordered" evidence="2">
    <location>
        <begin position="80"/>
        <end position="150"/>
    </location>
</feature>
<comment type="caution">
    <text evidence="5">The sequence shown here is derived from an EMBL/GenBank/DDBJ whole genome shotgun (WGS) entry which is preliminary data.</text>
</comment>
<name>A0A497EQL5_9CREN</name>
<keyword evidence="3" id="KW-0812">Transmembrane</keyword>
<accession>A0A497EQL5</accession>
<feature type="compositionally biased region" description="Polar residues" evidence="2">
    <location>
        <begin position="259"/>
        <end position="280"/>
    </location>
</feature>
<feature type="transmembrane region" description="Helical" evidence="3">
    <location>
        <begin position="40"/>
        <end position="60"/>
    </location>
</feature>
<dbReference type="EMBL" id="QMQV01000032">
    <property type="protein sequence ID" value="RLE49517.1"/>
    <property type="molecule type" value="Genomic_DNA"/>
</dbReference>
<dbReference type="Pfam" id="PF04659">
    <property type="entry name" value="Arch_fla_DE"/>
    <property type="match status" value="1"/>
</dbReference>
<dbReference type="Proteomes" id="UP000278475">
    <property type="component" value="Unassembled WGS sequence"/>
</dbReference>
<evidence type="ECO:0000313" key="5">
    <source>
        <dbReference type="EMBL" id="RLE49517.1"/>
    </source>
</evidence>
<keyword evidence="1" id="KW-0175">Coiled coil</keyword>
<keyword evidence="3" id="KW-1133">Transmembrane helix</keyword>
<sequence length="407" mass="45267">MPHKVELTLPLMLTCVAIAIEAYVYLMLPGIIELSLYHQAIYLALIAATSIMLILSIKILKKGGISLKIKRSSAQSEAQVVEEETTEVDQAPEALNVSSQQTPQPPSPAAQQVEQPKPQEPTPPPEEKPKPSSEVKQAEEKRFEEPENMFPITLQQAVNEEVYSRISSIESELKQIREEMRSTIDDLKNTIFELRASISEIGNPFNYLRKYGEVLGLKSELENLEKNLENNLSEKPPSSASPIYLTAIQPSHDNKQSSEENQNQKSTELNNEAGQPAQSKLSNEQNLLSLALNAVNSGLGLGKTIRVMKWVGEMLNTIGKENLLKLIDFYENTNLITSTSRALIYNIVNVLTSNGNPKLSVNDHILALYKLAKTLGICDSEADAEILKMMTELSSNDGKASRKKRRR</sequence>
<dbReference type="GO" id="GO:0097588">
    <property type="term" value="P:archaeal or bacterial-type flagellum-dependent cell motility"/>
    <property type="evidence" value="ECO:0007669"/>
    <property type="project" value="InterPro"/>
</dbReference>
<evidence type="ECO:0000313" key="6">
    <source>
        <dbReference type="Proteomes" id="UP000278475"/>
    </source>
</evidence>
<dbReference type="InterPro" id="IPR006752">
    <property type="entry name" value="Arch_fla_DE"/>
</dbReference>
<evidence type="ECO:0000259" key="4">
    <source>
        <dbReference type="Pfam" id="PF04659"/>
    </source>
</evidence>